<reference evidence="1 2" key="1">
    <citation type="submission" date="2020-08" db="EMBL/GenBank/DDBJ databases">
        <title>Complete genome sequence of Erwinia phage pEa_SNUABM_47.</title>
        <authorList>
            <person name="Kim S.G."/>
            <person name="Lee S.B."/>
            <person name="Park S.C."/>
        </authorList>
    </citation>
    <scope>NUCLEOTIDE SEQUENCE [LARGE SCALE GENOMIC DNA]</scope>
</reference>
<sequence length="85" mass="10076">MIVAMHITSESCDHYLELFVDKTVEQIKEELYDNMEMYEPVSDYAVTFDDSTTKSEREEVNDMLSDWYDDSWNRNEDDGDGDEDE</sequence>
<name>A0A7L8ZNF6_9CAUD</name>
<evidence type="ECO:0000313" key="1">
    <source>
        <dbReference type="EMBL" id="QOI71569.1"/>
    </source>
</evidence>
<organism evidence="1 2">
    <name type="scientific">Erwinia phage pEa_SNUABM_47</name>
    <dbReference type="NCBI Taxonomy" id="2768774"/>
    <lineage>
        <taxon>Viruses</taxon>
        <taxon>Duplodnaviria</taxon>
        <taxon>Heunggongvirae</taxon>
        <taxon>Uroviricota</taxon>
        <taxon>Caudoviricetes</taxon>
        <taxon>Eneladusvirus</taxon>
        <taxon>Eneladusvirus BF</taxon>
    </lineage>
</organism>
<dbReference type="Proteomes" id="UP000594024">
    <property type="component" value="Segment"/>
</dbReference>
<evidence type="ECO:0000313" key="2">
    <source>
        <dbReference type="Proteomes" id="UP000594024"/>
    </source>
</evidence>
<dbReference type="EMBL" id="MT939487">
    <property type="protein sequence ID" value="QOI71569.1"/>
    <property type="molecule type" value="Genomic_DNA"/>
</dbReference>
<protein>
    <submittedName>
        <fullName evidence="1">Uncharacterized protein</fullName>
    </submittedName>
</protein>
<proteinExistence type="predicted"/>
<accession>A0A7L8ZNF6</accession>
<gene>
    <name evidence="1" type="ORF">pEaSNUABM47_00085</name>
</gene>